<sequence>MQDDGATDEGTRPHTQSPLSVPAPGSAYIFKSSLYSPTESEAQPPWLLKRPKLSTEQLSKHSDGAKDIRFGLIEERRWVIEITPWPTPPSIPPSPITVSLHNLEDSSLEQNKPTSGSVLNDRLLQADVDYFYPRENLTKHSILRLGKANPVPSYQTRGSNFTSLPKGGWTESTSKSTYGQDGKREIIMSRDRFHWSGHREKQNNVYDS</sequence>
<evidence type="ECO:0000313" key="3">
    <source>
        <dbReference type="Proteomes" id="UP000559027"/>
    </source>
</evidence>
<evidence type="ECO:0000313" key="2">
    <source>
        <dbReference type="EMBL" id="KAF5363661.1"/>
    </source>
</evidence>
<proteinExistence type="predicted"/>
<dbReference type="EMBL" id="JAACJO010000001">
    <property type="protein sequence ID" value="KAF5363661.1"/>
    <property type="molecule type" value="Genomic_DNA"/>
</dbReference>
<organism evidence="2 3">
    <name type="scientific">Leucocoprinus leucothites</name>
    <dbReference type="NCBI Taxonomy" id="201217"/>
    <lineage>
        <taxon>Eukaryota</taxon>
        <taxon>Fungi</taxon>
        <taxon>Dikarya</taxon>
        <taxon>Basidiomycota</taxon>
        <taxon>Agaricomycotina</taxon>
        <taxon>Agaricomycetes</taxon>
        <taxon>Agaricomycetidae</taxon>
        <taxon>Agaricales</taxon>
        <taxon>Agaricineae</taxon>
        <taxon>Agaricaceae</taxon>
        <taxon>Leucocoprinus</taxon>
    </lineage>
</organism>
<protein>
    <submittedName>
        <fullName evidence="2">Uncharacterized protein</fullName>
    </submittedName>
</protein>
<reference evidence="2 3" key="1">
    <citation type="journal article" date="2020" name="ISME J.">
        <title>Uncovering the hidden diversity of litter-decomposition mechanisms in mushroom-forming fungi.</title>
        <authorList>
            <person name="Floudas D."/>
            <person name="Bentzer J."/>
            <person name="Ahren D."/>
            <person name="Johansson T."/>
            <person name="Persson P."/>
            <person name="Tunlid A."/>
        </authorList>
    </citation>
    <scope>NUCLEOTIDE SEQUENCE [LARGE SCALE GENOMIC DNA]</scope>
    <source>
        <strain evidence="2 3">CBS 146.42</strain>
    </source>
</reference>
<dbReference type="OrthoDB" id="3067461at2759"/>
<name>A0A8H5GEV6_9AGAR</name>
<comment type="caution">
    <text evidence="2">The sequence shown here is derived from an EMBL/GenBank/DDBJ whole genome shotgun (WGS) entry which is preliminary data.</text>
</comment>
<gene>
    <name evidence="2" type="ORF">D9756_000709</name>
</gene>
<dbReference type="AlphaFoldDB" id="A0A8H5GEV6"/>
<dbReference type="Proteomes" id="UP000559027">
    <property type="component" value="Unassembled WGS sequence"/>
</dbReference>
<keyword evidence="3" id="KW-1185">Reference proteome</keyword>
<evidence type="ECO:0000256" key="1">
    <source>
        <dbReference type="SAM" id="MobiDB-lite"/>
    </source>
</evidence>
<accession>A0A8H5GEV6</accession>
<feature type="region of interest" description="Disordered" evidence="1">
    <location>
        <begin position="1"/>
        <end position="24"/>
    </location>
</feature>